<keyword evidence="3 9" id="KW-0813">Transport</keyword>
<dbReference type="EMBL" id="RSCE01000003">
    <property type="protein sequence ID" value="RSH85042.1"/>
    <property type="molecule type" value="Genomic_DNA"/>
</dbReference>
<feature type="transmembrane region" description="Helical" evidence="10">
    <location>
        <begin position="493"/>
        <end position="517"/>
    </location>
</feature>
<protein>
    <recommendedName>
        <fullName evidence="11">Major facilitator superfamily (MFS) profile domain-containing protein</fullName>
    </recommendedName>
</protein>
<proteinExistence type="inferred from homology"/>
<dbReference type="InterPro" id="IPR005829">
    <property type="entry name" value="Sugar_transporter_CS"/>
</dbReference>
<dbReference type="PANTHER" id="PTHR48022">
    <property type="entry name" value="PLASTIDIC GLUCOSE TRANSPORTER 4"/>
    <property type="match status" value="1"/>
</dbReference>
<evidence type="ECO:0000256" key="2">
    <source>
        <dbReference type="ARBA" id="ARBA00010992"/>
    </source>
</evidence>
<dbReference type="InterPro" id="IPR050360">
    <property type="entry name" value="MFS_Sugar_Transporters"/>
</dbReference>
<reference evidence="12 13" key="1">
    <citation type="submission" date="2018-11" db="EMBL/GenBank/DDBJ databases">
        <title>Genome sequence of Apiotrichum porosum DSM 27194.</title>
        <authorList>
            <person name="Aliyu H."/>
            <person name="Gorte O."/>
            <person name="Ochsenreither K."/>
        </authorList>
    </citation>
    <scope>NUCLEOTIDE SEQUENCE [LARGE SCALE GENOMIC DNA]</scope>
    <source>
        <strain evidence="12 13">DSM 27194</strain>
    </source>
</reference>
<evidence type="ECO:0000259" key="11">
    <source>
        <dbReference type="PROSITE" id="PS50850"/>
    </source>
</evidence>
<feature type="transmembrane region" description="Helical" evidence="10">
    <location>
        <begin position="72"/>
        <end position="100"/>
    </location>
</feature>
<feature type="transmembrane region" description="Helical" evidence="10">
    <location>
        <begin position="248"/>
        <end position="269"/>
    </location>
</feature>
<evidence type="ECO:0000256" key="1">
    <source>
        <dbReference type="ARBA" id="ARBA00004141"/>
    </source>
</evidence>
<comment type="catalytic activity">
    <reaction evidence="8">
        <text>myo-inositol(out) + H(+)(out) = myo-inositol(in) + H(+)(in)</text>
        <dbReference type="Rhea" id="RHEA:60364"/>
        <dbReference type="ChEBI" id="CHEBI:15378"/>
        <dbReference type="ChEBI" id="CHEBI:17268"/>
    </reaction>
</comment>
<comment type="caution">
    <text evidence="12">The sequence shown here is derived from an EMBL/GenBank/DDBJ whole genome shotgun (WGS) entry which is preliminary data.</text>
</comment>
<evidence type="ECO:0000313" key="13">
    <source>
        <dbReference type="Proteomes" id="UP000279236"/>
    </source>
</evidence>
<dbReference type="GO" id="GO:0016020">
    <property type="term" value="C:membrane"/>
    <property type="evidence" value="ECO:0007669"/>
    <property type="project" value="UniProtKB-SubCell"/>
</dbReference>
<feature type="transmembrane region" description="Helical" evidence="10">
    <location>
        <begin position="330"/>
        <end position="352"/>
    </location>
</feature>
<evidence type="ECO:0000256" key="7">
    <source>
        <dbReference type="ARBA" id="ARBA00026248"/>
    </source>
</evidence>
<dbReference type="RefSeq" id="XP_028478490.1">
    <property type="nucleotide sequence ID" value="XM_028622038.1"/>
</dbReference>
<dbReference type="SUPFAM" id="SSF103473">
    <property type="entry name" value="MFS general substrate transporter"/>
    <property type="match status" value="1"/>
</dbReference>
<feature type="transmembrane region" description="Helical" evidence="10">
    <location>
        <begin position="151"/>
        <end position="169"/>
    </location>
</feature>
<keyword evidence="5 10" id="KW-1133">Transmembrane helix</keyword>
<feature type="domain" description="Major facilitator superfamily (MFS) profile" evidence="11">
    <location>
        <begin position="73"/>
        <end position="523"/>
    </location>
</feature>
<dbReference type="AlphaFoldDB" id="A0A427Y1T8"/>
<dbReference type="OrthoDB" id="4142200at2759"/>
<dbReference type="GO" id="GO:0000023">
    <property type="term" value="P:maltose metabolic process"/>
    <property type="evidence" value="ECO:0007669"/>
    <property type="project" value="UniProtKB-KW"/>
</dbReference>
<evidence type="ECO:0000256" key="3">
    <source>
        <dbReference type="ARBA" id="ARBA00022448"/>
    </source>
</evidence>
<evidence type="ECO:0000313" key="12">
    <source>
        <dbReference type="EMBL" id="RSH85042.1"/>
    </source>
</evidence>
<feature type="transmembrane region" description="Helical" evidence="10">
    <location>
        <begin position="120"/>
        <end position="139"/>
    </location>
</feature>
<dbReference type="PANTHER" id="PTHR48022:SF5">
    <property type="entry name" value="ALPHA-GLUCOSIDES PERMEASE MPH2-RELATED"/>
    <property type="match status" value="1"/>
</dbReference>
<dbReference type="Gene3D" id="1.20.1250.20">
    <property type="entry name" value="MFS general substrate transporter like domains"/>
    <property type="match status" value="1"/>
</dbReference>
<feature type="transmembrane region" description="Helical" evidence="10">
    <location>
        <begin position="432"/>
        <end position="454"/>
    </location>
</feature>
<dbReference type="NCBIfam" id="TIGR00879">
    <property type="entry name" value="SP"/>
    <property type="match status" value="1"/>
</dbReference>
<sequence length="563" mass="62648">MTTPVVEKEKPVVEDDQIEDKKGDDVVHLESVDRVYTAAEWEKLLHEAEIAEDEEKNMPLWVAMRTYPKAMIWTFLVTMHFVMASFDGSIFGSIIALPAFREKYGVYSEKAAGYQLTASWQTGLGKAAGTGSFFGIIIGGWAQAKYGYRRTLQVGLVWLAGVIFITFFAKNIVMLFAGELLSGMSFGAFTCSAMGYSSEIAPVPLRGFLTTYIAFVNSFGQLLAAGIFRAMADIEGEWSYRIPFAVQWVWLIPLFIIATFAPESPWFLVRCGRLLDAEKAVGRLGKTSDTRNPERIVAMMVRTNQHEKEKSSSMSYLECFKGTNLRRTEIACVVMCFIPLCGDWFGGGGAYFFEQVGLSTANAFSFNMGLWAFACLGTVVSWFIIPHVGRRKLVMAGLFALAFIVMIADAAQPLPCGNAHDRCQEGHHCLPAVLILVWIFVFNVAVAPLVYTLVGECSSTRLRGQTIGIARNTYILCALPVAFIANYSMNPSAWGWGTYAGLFWCGTCLTLPVWAYFRLPETKGRSFRELDILFEDKVPARQFSTTVVSRGFDEVDLAQEQPR</sequence>
<evidence type="ECO:0000256" key="9">
    <source>
        <dbReference type="RuleBase" id="RU003346"/>
    </source>
</evidence>
<name>A0A427Y1T8_9TREE</name>
<dbReference type="PROSITE" id="PS50850">
    <property type="entry name" value="MFS"/>
    <property type="match status" value="1"/>
</dbReference>
<dbReference type="Pfam" id="PF00083">
    <property type="entry name" value="Sugar_tr"/>
    <property type="match status" value="1"/>
</dbReference>
<evidence type="ECO:0000256" key="10">
    <source>
        <dbReference type="SAM" id="Phobius"/>
    </source>
</evidence>
<dbReference type="Proteomes" id="UP000279236">
    <property type="component" value="Unassembled WGS sequence"/>
</dbReference>
<feature type="transmembrane region" description="Helical" evidence="10">
    <location>
        <begin position="208"/>
        <end position="228"/>
    </location>
</feature>
<accession>A0A427Y1T8</accession>
<feature type="transmembrane region" description="Helical" evidence="10">
    <location>
        <begin position="466"/>
        <end position="487"/>
    </location>
</feature>
<evidence type="ECO:0000256" key="8">
    <source>
        <dbReference type="ARBA" id="ARBA00049119"/>
    </source>
</evidence>
<keyword evidence="7" id="KW-0462">Maltose metabolism</keyword>
<organism evidence="12 13">
    <name type="scientific">Apiotrichum porosum</name>
    <dbReference type="NCBI Taxonomy" id="105984"/>
    <lineage>
        <taxon>Eukaryota</taxon>
        <taxon>Fungi</taxon>
        <taxon>Dikarya</taxon>
        <taxon>Basidiomycota</taxon>
        <taxon>Agaricomycotina</taxon>
        <taxon>Tremellomycetes</taxon>
        <taxon>Trichosporonales</taxon>
        <taxon>Trichosporonaceae</taxon>
        <taxon>Apiotrichum</taxon>
    </lineage>
</organism>
<keyword evidence="13" id="KW-1185">Reference proteome</keyword>
<comment type="subcellular location">
    <subcellularLocation>
        <location evidence="1">Membrane</location>
        <topology evidence="1">Multi-pass membrane protein</topology>
    </subcellularLocation>
</comment>
<feature type="transmembrane region" description="Helical" evidence="10">
    <location>
        <begin position="364"/>
        <end position="385"/>
    </location>
</feature>
<dbReference type="GO" id="GO:0005351">
    <property type="term" value="F:carbohydrate:proton symporter activity"/>
    <property type="evidence" value="ECO:0007669"/>
    <property type="project" value="TreeGrafter"/>
</dbReference>
<evidence type="ECO:0000256" key="5">
    <source>
        <dbReference type="ARBA" id="ARBA00022989"/>
    </source>
</evidence>
<dbReference type="InterPro" id="IPR003663">
    <property type="entry name" value="Sugar/inositol_transpt"/>
</dbReference>
<keyword evidence="4 10" id="KW-0812">Transmembrane</keyword>
<dbReference type="FunFam" id="1.20.1250.20:FF:000078">
    <property type="entry name" value="MFS maltose transporter, putative"/>
    <property type="match status" value="1"/>
</dbReference>
<dbReference type="GeneID" id="39591173"/>
<gene>
    <name evidence="12" type="ORF">EHS24_006630</name>
</gene>
<comment type="similarity">
    <text evidence="2 9">Belongs to the major facilitator superfamily. Sugar transporter (TC 2.A.1.1) family.</text>
</comment>
<keyword evidence="6 10" id="KW-0472">Membrane</keyword>
<evidence type="ECO:0000256" key="6">
    <source>
        <dbReference type="ARBA" id="ARBA00023136"/>
    </source>
</evidence>
<dbReference type="InterPro" id="IPR036259">
    <property type="entry name" value="MFS_trans_sf"/>
</dbReference>
<dbReference type="InterPro" id="IPR020846">
    <property type="entry name" value="MFS_dom"/>
</dbReference>
<dbReference type="PROSITE" id="PS00217">
    <property type="entry name" value="SUGAR_TRANSPORT_2"/>
    <property type="match status" value="1"/>
</dbReference>
<evidence type="ECO:0000256" key="4">
    <source>
        <dbReference type="ARBA" id="ARBA00022692"/>
    </source>
</evidence>
<feature type="transmembrane region" description="Helical" evidence="10">
    <location>
        <begin position="392"/>
        <end position="412"/>
    </location>
</feature>
<dbReference type="InterPro" id="IPR005828">
    <property type="entry name" value="MFS_sugar_transport-like"/>
</dbReference>